<evidence type="ECO:0000256" key="1">
    <source>
        <dbReference type="SAM" id="Phobius"/>
    </source>
</evidence>
<evidence type="ECO:0000313" key="3">
    <source>
        <dbReference type="Proteomes" id="UP000828390"/>
    </source>
</evidence>
<dbReference type="AlphaFoldDB" id="A0A9D4JSH2"/>
<sequence>MIFGQVSRDYAGKIYFLERLGQFQPTDCPMDLVTDRDYVIAYKFENLNLNNLCAKGNEQCGCNNSVLVSNFHDGVNVTKEVCSAENANTVSYSYSIGDKLVFRVKMSPNAWISFQISMFTLQYVQINGCGNDEVLCSSMYVHRTLACGPEKYYCNSQDDECSDTKSSKTNGGLIDALLGGLIVVIFVAIFLINCLRAHNSIHFGNRGVAPRS</sequence>
<proteinExistence type="predicted"/>
<name>A0A9D4JSH2_DREPO</name>
<dbReference type="Proteomes" id="UP000828390">
    <property type="component" value="Unassembled WGS sequence"/>
</dbReference>
<evidence type="ECO:0000313" key="2">
    <source>
        <dbReference type="EMBL" id="KAH3821224.1"/>
    </source>
</evidence>
<comment type="caution">
    <text evidence="2">The sequence shown here is derived from an EMBL/GenBank/DDBJ whole genome shotgun (WGS) entry which is preliminary data.</text>
</comment>
<gene>
    <name evidence="2" type="ORF">DPMN_122986</name>
</gene>
<feature type="transmembrane region" description="Helical" evidence="1">
    <location>
        <begin position="176"/>
        <end position="195"/>
    </location>
</feature>
<dbReference type="EMBL" id="JAIWYP010000005">
    <property type="protein sequence ID" value="KAH3821224.1"/>
    <property type="molecule type" value="Genomic_DNA"/>
</dbReference>
<keyword evidence="1" id="KW-1133">Transmembrane helix</keyword>
<accession>A0A9D4JSH2</accession>
<reference evidence="2" key="1">
    <citation type="journal article" date="2019" name="bioRxiv">
        <title>The Genome of the Zebra Mussel, Dreissena polymorpha: A Resource for Invasive Species Research.</title>
        <authorList>
            <person name="McCartney M.A."/>
            <person name="Auch B."/>
            <person name="Kono T."/>
            <person name="Mallez S."/>
            <person name="Zhang Y."/>
            <person name="Obille A."/>
            <person name="Becker A."/>
            <person name="Abrahante J.E."/>
            <person name="Garbe J."/>
            <person name="Badalamenti J.P."/>
            <person name="Herman A."/>
            <person name="Mangelson H."/>
            <person name="Liachko I."/>
            <person name="Sullivan S."/>
            <person name="Sone E.D."/>
            <person name="Koren S."/>
            <person name="Silverstein K.A.T."/>
            <person name="Beckman K.B."/>
            <person name="Gohl D.M."/>
        </authorList>
    </citation>
    <scope>NUCLEOTIDE SEQUENCE</scope>
    <source>
        <strain evidence="2">Duluth1</strain>
        <tissue evidence="2">Whole animal</tissue>
    </source>
</reference>
<reference evidence="2" key="2">
    <citation type="submission" date="2020-11" db="EMBL/GenBank/DDBJ databases">
        <authorList>
            <person name="McCartney M.A."/>
            <person name="Auch B."/>
            <person name="Kono T."/>
            <person name="Mallez S."/>
            <person name="Becker A."/>
            <person name="Gohl D.M."/>
            <person name="Silverstein K.A.T."/>
            <person name="Koren S."/>
            <person name="Bechman K.B."/>
            <person name="Herman A."/>
            <person name="Abrahante J.E."/>
            <person name="Garbe J."/>
        </authorList>
    </citation>
    <scope>NUCLEOTIDE SEQUENCE</scope>
    <source>
        <strain evidence="2">Duluth1</strain>
        <tissue evidence="2">Whole animal</tissue>
    </source>
</reference>
<protein>
    <submittedName>
        <fullName evidence="2">Uncharacterized protein</fullName>
    </submittedName>
</protein>
<keyword evidence="1" id="KW-0812">Transmembrane</keyword>
<organism evidence="2 3">
    <name type="scientific">Dreissena polymorpha</name>
    <name type="common">Zebra mussel</name>
    <name type="synonym">Mytilus polymorpha</name>
    <dbReference type="NCBI Taxonomy" id="45954"/>
    <lineage>
        <taxon>Eukaryota</taxon>
        <taxon>Metazoa</taxon>
        <taxon>Spiralia</taxon>
        <taxon>Lophotrochozoa</taxon>
        <taxon>Mollusca</taxon>
        <taxon>Bivalvia</taxon>
        <taxon>Autobranchia</taxon>
        <taxon>Heteroconchia</taxon>
        <taxon>Euheterodonta</taxon>
        <taxon>Imparidentia</taxon>
        <taxon>Neoheterodontei</taxon>
        <taxon>Myida</taxon>
        <taxon>Dreissenoidea</taxon>
        <taxon>Dreissenidae</taxon>
        <taxon>Dreissena</taxon>
    </lineage>
</organism>
<keyword evidence="1" id="KW-0472">Membrane</keyword>
<keyword evidence="3" id="KW-1185">Reference proteome</keyword>